<proteinExistence type="predicted"/>
<name>A0A6A0BEJ9_9LACT</name>
<comment type="caution">
    <text evidence="1">The sequence shown here is derived from an EMBL/GenBank/DDBJ whole genome shotgun (WGS) entry which is preliminary data.</text>
</comment>
<gene>
    <name evidence="1" type="ORF">Hs30E_16660</name>
</gene>
<dbReference type="EMBL" id="BLLI01000058">
    <property type="protein sequence ID" value="GFH43115.1"/>
    <property type="molecule type" value="Genomic_DNA"/>
</dbReference>
<keyword evidence="2" id="KW-1185">Reference proteome</keyword>
<reference evidence="1 2" key="1">
    <citation type="submission" date="2020-02" db="EMBL/GenBank/DDBJ databases">
        <title>Draft genome sequence of Lactococcus sp. Hs30E4-3.</title>
        <authorList>
            <person name="Noda S."/>
            <person name="Yuki M."/>
            <person name="Ohkuma M."/>
        </authorList>
    </citation>
    <scope>NUCLEOTIDE SEQUENCE [LARGE SCALE GENOMIC DNA]</scope>
    <source>
        <strain evidence="1 2">Hs30E4-3</strain>
    </source>
</reference>
<dbReference type="AlphaFoldDB" id="A0A6A0BEJ9"/>
<dbReference type="Pfam" id="PF06042">
    <property type="entry name" value="NTP_transf_6"/>
    <property type="match status" value="1"/>
</dbReference>
<evidence type="ECO:0000313" key="1">
    <source>
        <dbReference type="EMBL" id="GFH43115.1"/>
    </source>
</evidence>
<protein>
    <submittedName>
        <fullName evidence="1">Uncharacterized protein</fullName>
    </submittedName>
</protein>
<organism evidence="1 2">
    <name type="scientific">Pseudolactococcus hodotermopsidis</name>
    <dbReference type="NCBI Taxonomy" id="2709157"/>
    <lineage>
        <taxon>Bacteria</taxon>
        <taxon>Bacillati</taxon>
        <taxon>Bacillota</taxon>
        <taxon>Bacilli</taxon>
        <taxon>Lactobacillales</taxon>
        <taxon>Streptococcaceae</taxon>
        <taxon>Pseudolactococcus</taxon>
    </lineage>
</organism>
<sequence length="82" mass="9529">MSTAIDVRQVAGEIEWLTPFGTADLDQFIVRPTPKFASNPKLFEVFSQRQIKKNLSAIWSEIHYELPQFDVEKMDTQLTKKE</sequence>
<accession>A0A6A0BEJ9</accession>
<dbReference type="Proteomes" id="UP000480303">
    <property type="component" value="Unassembled WGS sequence"/>
</dbReference>
<dbReference type="InterPro" id="IPR009267">
    <property type="entry name" value="NTP_transf_6"/>
</dbReference>
<evidence type="ECO:0000313" key="2">
    <source>
        <dbReference type="Proteomes" id="UP000480303"/>
    </source>
</evidence>